<keyword evidence="1 3" id="KW-0378">Hydrolase</keyword>
<dbReference type="RefSeq" id="WP_190470956.1">
    <property type="nucleotide sequence ID" value="NZ_JACJPW010000085.1"/>
</dbReference>
<evidence type="ECO:0000256" key="1">
    <source>
        <dbReference type="ARBA" id="ARBA00022801"/>
    </source>
</evidence>
<dbReference type="InterPro" id="IPR029058">
    <property type="entry name" value="AB_hydrolase_fold"/>
</dbReference>
<dbReference type="InterPro" id="IPR000639">
    <property type="entry name" value="Epox_hydrolase-like"/>
</dbReference>
<dbReference type="SUPFAM" id="SSF53474">
    <property type="entry name" value="alpha/beta-Hydrolases"/>
    <property type="match status" value="1"/>
</dbReference>
<dbReference type="Proteomes" id="UP000641646">
    <property type="component" value="Unassembled WGS sequence"/>
</dbReference>
<dbReference type="Gene3D" id="3.40.50.1820">
    <property type="entry name" value="alpha/beta hydrolase"/>
    <property type="match status" value="1"/>
</dbReference>
<dbReference type="GO" id="GO:0016787">
    <property type="term" value="F:hydrolase activity"/>
    <property type="evidence" value="ECO:0007669"/>
    <property type="project" value="UniProtKB-KW"/>
</dbReference>
<accession>A0A926VL73</accession>
<organism evidence="3 4">
    <name type="scientific">Aerosakkonema funiforme FACHB-1375</name>
    <dbReference type="NCBI Taxonomy" id="2949571"/>
    <lineage>
        <taxon>Bacteria</taxon>
        <taxon>Bacillati</taxon>
        <taxon>Cyanobacteriota</taxon>
        <taxon>Cyanophyceae</taxon>
        <taxon>Oscillatoriophycideae</taxon>
        <taxon>Aerosakkonematales</taxon>
        <taxon>Aerosakkonemataceae</taxon>
        <taxon>Aerosakkonema</taxon>
    </lineage>
</organism>
<feature type="domain" description="AB hydrolase-1" evidence="2">
    <location>
        <begin position="23"/>
        <end position="281"/>
    </location>
</feature>
<name>A0A926VL73_9CYAN</name>
<gene>
    <name evidence="3" type="ORF">H6G03_26020</name>
</gene>
<dbReference type="Pfam" id="PF00561">
    <property type="entry name" value="Abhydrolase_1"/>
    <property type="match status" value="1"/>
</dbReference>
<dbReference type="PRINTS" id="PR00412">
    <property type="entry name" value="EPOXHYDRLASE"/>
</dbReference>
<sequence>MPSIDILGVPHAYELTAPTASEPVLVFIHGWLLSRRYWQPLIERLAPTYQCLSYDLRGFGYSQISSKPKSNGRGNLGKSNSDSTTSLYTPDVYARDLGILLQKLNISSAWLIGHSLGGTIALWGAQQWPDYIKGVICINAGGGIYLKEAFERFRAVGQQLIKFRPRLLCHLPWIDLVFTRDSVARPIARTWGRQRVIDFVMAHPEAALGTLLDSTTEIEVNRLPQIVSKLKQPVYFIAGANDTVMEPKYVRHLASFHPLFQYCGENTIEIPNCGHLAMVEQPDTVATEIFTILSRHAS</sequence>
<evidence type="ECO:0000313" key="3">
    <source>
        <dbReference type="EMBL" id="MBD2184484.1"/>
    </source>
</evidence>
<comment type="caution">
    <text evidence="3">The sequence shown here is derived from an EMBL/GenBank/DDBJ whole genome shotgun (WGS) entry which is preliminary data.</text>
</comment>
<dbReference type="PANTHER" id="PTHR43798:SF31">
    <property type="entry name" value="AB HYDROLASE SUPERFAMILY PROTEIN YCLE"/>
    <property type="match status" value="1"/>
</dbReference>
<proteinExistence type="predicted"/>
<dbReference type="PANTHER" id="PTHR43798">
    <property type="entry name" value="MONOACYLGLYCEROL LIPASE"/>
    <property type="match status" value="1"/>
</dbReference>
<dbReference type="InterPro" id="IPR000073">
    <property type="entry name" value="AB_hydrolase_1"/>
</dbReference>
<dbReference type="InterPro" id="IPR050266">
    <property type="entry name" value="AB_hydrolase_sf"/>
</dbReference>
<keyword evidence="4" id="KW-1185">Reference proteome</keyword>
<dbReference type="GO" id="GO:0016020">
    <property type="term" value="C:membrane"/>
    <property type="evidence" value="ECO:0007669"/>
    <property type="project" value="TreeGrafter"/>
</dbReference>
<dbReference type="AlphaFoldDB" id="A0A926VL73"/>
<dbReference type="EMBL" id="JACJPW010000085">
    <property type="protein sequence ID" value="MBD2184484.1"/>
    <property type="molecule type" value="Genomic_DNA"/>
</dbReference>
<reference evidence="3" key="2">
    <citation type="submission" date="2020-08" db="EMBL/GenBank/DDBJ databases">
        <authorList>
            <person name="Chen M."/>
            <person name="Teng W."/>
            <person name="Zhao L."/>
            <person name="Hu C."/>
            <person name="Zhou Y."/>
            <person name="Han B."/>
            <person name="Song L."/>
            <person name="Shu W."/>
        </authorList>
    </citation>
    <scope>NUCLEOTIDE SEQUENCE</scope>
    <source>
        <strain evidence="3">FACHB-1375</strain>
    </source>
</reference>
<evidence type="ECO:0000259" key="2">
    <source>
        <dbReference type="Pfam" id="PF00561"/>
    </source>
</evidence>
<reference evidence="3" key="1">
    <citation type="journal article" date="2015" name="ISME J.">
        <title>Draft Genome Sequence of Streptomyces incarnatus NRRL8089, which Produces the Nucleoside Antibiotic Sinefungin.</title>
        <authorList>
            <person name="Oshima K."/>
            <person name="Hattori M."/>
            <person name="Shimizu H."/>
            <person name="Fukuda K."/>
            <person name="Nemoto M."/>
            <person name="Inagaki K."/>
            <person name="Tamura T."/>
        </authorList>
    </citation>
    <scope>NUCLEOTIDE SEQUENCE</scope>
    <source>
        <strain evidence="3">FACHB-1375</strain>
    </source>
</reference>
<evidence type="ECO:0000313" key="4">
    <source>
        <dbReference type="Proteomes" id="UP000641646"/>
    </source>
</evidence>
<protein>
    <submittedName>
        <fullName evidence="3">Alpha/beta hydrolase</fullName>
    </submittedName>
</protein>